<name>A0A8S5P1F1_9CAUD</name>
<sequence length="410" mass="46779">MQMSDFDLTKYGDKVFSVDQLLNKGYNEDISRMIDMLVKSKTGFTLSESMTNTFKGPNILTNTPMLKPNTNNNGYIFTTRPDLNLTDENIQVERRLMPLLTGNANSIMRAIRLILSPRLGVSFNLPGFSSNPVSRRGRLPCPLVDPNYPFIAVSDNSIKTLTGWPSGQLGVRESNPGILKEVHIMADGPSTYNGVYSLNLSTVSMRGNPVMYLYYFWILYIGFVYYQTYGVIPWPEYLYNGRMDYTCRIYRLIMDESKTYVTEIAATGYAIPRSVDIGPYFDYQQEESRPFMSKTTEIEFTCVGAIYLDEILIQQFNSTVMAYQPGMREIAKSGKGQVVKGRGGDMVVKGSFIKVPKRYQNIFNNLCYPYINPRTRELEWWIRADVYNTNKEMIKLADIQSGLYTGRTGK</sequence>
<keyword evidence="1" id="KW-0472">Membrane</keyword>
<accession>A0A8S5P1F1</accession>
<organism evidence="2">
    <name type="scientific">Myoviridae sp. ctLnO19</name>
    <dbReference type="NCBI Taxonomy" id="2825085"/>
    <lineage>
        <taxon>Viruses</taxon>
        <taxon>Duplodnaviria</taxon>
        <taxon>Heunggongvirae</taxon>
        <taxon>Uroviricota</taxon>
        <taxon>Caudoviricetes</taxon>
    </lineage>
</organism>
<proteinExistence type="predicted"/>
<dbReference type="EMBL" id="BK015301">
    <property type="protein sequence ID" value="DAE00283.1"/>
    <property type="molecule type" value="Genomic_DNA"/>
</dbReference>
<keyword evidence="1" id="KW-0812">Transmembrane</keyword>
<evidence type="ECO:0000256" key="1">
    <source>
        <dbReference type="SAM" id="Phobius"/>
    </source>
</evidence>
<protein>
    <recommendedName>
        <fullName evidence="3">Virion structural protein</fullName>
    </recommendedName>
</protein>
<dbReference type="InterPro" id="IPR057582">
    <property type="entry name" value="Phage_TTP_15"/>
</dbReference>
<evidence type="ECO:0000313" key="2">
    <source>
        <dbReference type="EMBL" id="DAE00283.1"/>
    </source>
</evidence>
<keyword evidence="1" id="KW-1133">Transmembrane helix</keyword>
<evidence type="ECO:0008006" key="3">
    <source>
        <dbReference type="Google" id="ProtNLM"/>
    </source>
</evidence>
<dbReference type="Pfam" id="PF23971">
    <property type="entry name" value="Phage_TTP_15"/>
    <property type="match status" value="1"/>
</dbReference>
<feature type="transmembrane region" description="Helical" evidence="1">
    <location>
        <begin position="212"/>
        <end position="232"/>
    </location>
</feature>
<reference evidence="2" key="1">
    <citation type="journal article" date="2021" name="Proc. Natl. Acad. Sci. U.S.A.">
        <title>A Catalog of Tens of Thousands of Viruses from Human Metagenomes Reveals Hidden Associations with Chronic Diseases.</title>
        <authorList>
            <person name="Tisza M.J."/>
            <person name="Buck C.B."/>
        </authorList>
    </citation>
    <scope>NUCLEOTIDE SEQUENCE</scope>
    <source>
        <strain evidence="2">CtLnO19</strain>
    </source>
</reference>